<dbReference type="PANTHER" id="PTHR18968:SF133">
    <property type="entry name" value="BENZOYLFORMATE DECARBOXYLASE"/>
    <property type="match status" value="1"/>
</dbReference>
<dbReference type="SUPFAM" id="SSF52467">
    <property type="entry name" value="DHS-like NAD/FAD-binding domain"/>
    <property type="match status" value="1"/>
</dbReference>
<dbReference type="InterPro" id="IPR000399">
    <property type="entry name" value="TPP-bd_CS"/>
</dbReference>
<feature type="domain" description="Thiamine pyrophosphate enzyme TPP-binding" evidence="3">
    <location>
        <begin position="118"/>
        <end position="252"/>
    </location>
</feature>
<protein>
    <submittedName>
        <fullName evidence="4">Thiamine pyrophosphate-dependent acetolactate synthase large subunit-like protein</fullName>
    </submittedName>
</protein>
<keyword evidence="5" id="KW-1185">Reference proteome</keyword>
<dbReference type="CDD" id="cd02002">
    <property type="entry name" value="TPP_BFDC"/>
    <property type="match status" value="1"/>
</dbReference>
<dbReference type="Gene3D" id="3.40.50.1220">
    <property type="entry name" value="TPP-binding domain"/>
    <property type="match status" value="1"/>
</dbReference>
<organism evidence="4 5">
    <name type="scientific">Microbacterium foliorum</name>
    <dbReference type="NCBI Taxonomy" id="104336"/>
    <lineage>
        <taxon>Bacteria</taxon>
        <taxon>Bacillati</taxon>
        <taxon>Actinomycetota</taxon>
        <taxon>Actinomycetes</taxon>
        <taxon>Micrococcales</taxon>
        <taxon>Microbacteriaceae</taxon>
        <taxon>Microbacterium</taxon>
    </lineage>
</organism>
<dbReference type="SUPFAM" id="SSF52518">
    <property type="entry name" value="Thiamin diphosphate-binding fold (THDP-binding)"/>
    <property type="match status" value="1"/>
</dbReference>
<gene>
    <name evidence="4" type="ORF">QE375_003629</name>
</gene>
<dbReference type="PROSITE" id="PS00187">
    <property type="entry name" value="TPP_ENZYMES"/>
    <property type="match status" value="1"/>
</dbReference>
<dbReference type="Proteomes" id="UP001249291">
    <property type="component" value="Unassembled WGS sequence"/>
</dbReference>
<dbReference type="InterPro" id="IPR029035">
    <property type="entry name" value="DHS-like_NAD/FAD-binding_dom"/>
</dbReference>
<evidence type="ECO:0000313" key="4">
    <source>
        <dbReference type="EMBL" id="MDR6144075.1"/>
    </source>
</evidence>
<reference evidence="4 5" key="1">
    <citation type="submission" date="2023-08" db="EMBL/GenBank/DDBJ databases">
        <title>Functional and genomic diversity of the sorghum phyllosphere microbiome.</title>
        <authorList>
            <person name="Shade A."/>
        </authorList>
    </citation>
    <scope>NUCLEOTIDE SEQUENCE [LARGE SCALE GENOMIC DNA]</scope>
    <source>
        <strain evidence="4 5">SORGH_AS_0445</strain>
    </source>
</reference>
<dbReference type="InterPro" id="IPR045229">
    <property type="entry name" value="TPP_enz"/>
</dbReference>
<comment type="caution">
    <text evidence="4">The sequence shown here is derived from an EMBL/GenBank/DDBJ whole genome shotgun (WGS) entry which is preliminary data.</text>
</comment>
<proteinExistence type="inferred from homology"/>
<keyword evidence="2" id="KW-0786">Thiamine pyrophosphate</keyword>
<dbReference type="InterPro" id="IPR029061">
    <property type="entry name" value="THDP-binding"/>
</dbReference>
<evidence type="ECO:0000256" key="1">
    <source>
        <dbReference type="ARBA" id="ARBA00007812"/>
    </source>
</evidence>
<dbReference type="Gene3D" id="3.40.50.970">
    <property type="match status" value="1"/>
</dbReference>
<dbReference type="PANTHER" id="PTHR18968">
    <property type="entry name" value="THIAMINE PYROPHOSPHATE ENZYMES"/>
    <property type="match status" value="1"/>
</dbReference>
<evidence type="ECO:0000313" key="5">
    <source>
        <dbReference type="Proteomes" id="UP001249291"/>
    </source>
</evidence>
<dbReference type="InterPro" id="IPR011766">
    <property type="entry name" value="TPP_enzyme_TPP-bd"/>
</dbReference>
<dbReference type="Pfam" id="PF02775">
    <property type="entry name" value="TPP_enzyme_C"/>
    <property type="match status" value="1"/>
</dbReference>
<dbReference type="EMBL" id="JAVIZQ010000001">
    <property type="protein sequence ID" value="MDR6144075.1"/>
    <property type="molecule type" value="Genomic_DNA"/>
</dbReference>
<accession>A0ABU1HY77</accession>
<evidence type="ECO:0000259" key="3">
    <source>
        <dbReference type="Pfam" id="PF02775"/>
    </source>
</evidence>
<sequence>MLTFGAAVFRYHQFVDGDLLPPGASLLGVTSDPDEATRAGMGVLHVGDPSDAMERVAAAVDERPAGGDRWEPLAIERDSEGSAPFSASQILDIVDHAKPDDSVIFLEWTSADALWWRLSVDRPRSYFFPASGGLGWGLPAAIGAGMAVPGRPIIALIGDGAMQYTPAALWTAVKHAVPVTFVVCQNEEYGALQRFASVMEVPDAPYLDLPGLAPADIARGYGVEVLNVADAADLADVVAGASSATGPRLVVVPQSSSR</sequence>
<evidence type="ECO:0000256" key="2">
    <source>
        <dbReference type="ARBA" id="ARBA00023052"/>
    </source>
</evidence>
<comment type="similarity">
    <text evidence="1">Belongs to the TPP enzyme family.</text>
</comment>
<name>A0ABU1HY77_9MICO</name>